<evidence type="ECO:0000313" key="4">
    <source>
        <dbReference type="Proteomes" id="UP001295684"/>
    </source>
</evidence>
<protein>
    <submittedName>
        <fullName evidence="3">Uncharacterized protein</fullName>
    </submittedName>
</protein>
<feature type="region of interest" description="Disordered" evidence="2">
    <location>
        <begin position="109"/>
        <end position="131"/>
    </location>
</feature>
<proteinExistence type="predicted"/>
<name>A0AAD1UD21_EUPCR</name>
<reference evidence="3" key="1">
    <citation type="submission" date="2023-07" db="EMBL/GenBank/DDBJ databases">
        <authorList>
            <consortium name="AG Swart"/>
            <person name="Singh M."/>
            <person name="Singh A."/>
            <person name="Seah K."/>
            <person name="Emmerich C."/>
        </authorList>
    </citation>
    <scope>NUCLEOTIDE SEQUENCE</scope>
    <source>
        <strain evidence="3">DP1</strain>
    </source>
</reference>
<organism evidence="3 4">
    <name type="scientific">Euplotes crassus</name>
    <dbReference type="NCBI Taxonomy" id="5936"/>
    <lineage>
        <taxon>Eukaryota</taxon>
        <taxon>Sar</taxon>
        <taxon>Alveolata</taxon>
        <taxon>Ciliophora</taxon>
        <taxon>Intramacronucleata</taxon>
        <taxon>Spirotrichea</taxon>
        <taxon>Hypotrichia</taxon>
        <taxon>Euplotida</taxon>
        <taxon>Euplotidae</taxon>
        <taxon>Moneuplotes</taxon>
    </lineage>
</organism>
<evidence type="ECO:0000256" key="2">
    <source>
        <dbReference type="SAM" id="MobiDB-lite"/>
    </source>
</evidence>
<evidence type="ECO:0000256" key="1">
    <source>
        <dbReference type="SAM" id="Coils"/>
    </source>
</evidence>
<keyword evidence="4" id="KW-1185">Reference proteome</keyword>
<keyword evidence="1" id="KW-0175">Coiled coil</keyword>
<accession>A0AAD1UD21</accession>
<dbReference type="Proteomes" id="UP001295684">
    <property type="component" value="Unassembled WGS sequence"/>
</dbReference>
<feature type="coiled-coil region" evidence="1">
    <location>
        <begin position="170"/>
        <end position="197"/>
    </location>
</feature>
<gene>
    <name evidence="3" type="ORF">ECRASSUSDP1_LOCUS7842</name>
</gene>
<comment type="caution">
    <text evidence="3">The sequence shown here is derived from an EMBL/GenBank/DDBJ whole genome shotgun (WGS) entry which is preliminary data.</text>
</comment>
<evidence type="ECO:0000313" key="3">
    <source>
        <dbReference type="EMBL" id="CAI2366569.1"/>
    </source>
</evidence>
<dbReference type="EMBL" id="CAMPGE010007655">
    <property type="protein sequence ID" value="CAI2366569.1"/>
    <property type="molecule type" value="Genomic_DNA"/>
</dbReference>
<sequence length="215" mass="25218">MNPLPIEPSSKSVMNCILDHELTRLAQAPSQAQSKPTCNFTTDLCSPALAVHDRPKTTHFEYEKVSVLGKKEIDELRGKIANMEERIQKRREKDHGRIKEDFYNTFKKTKPKRKNSPFIKSKKNTSKAPKMKKCTTVRNLQYNIHNKENKSYNIPNRENTHPNESESEQIFLLKAENKKLRSQISQLSKQRDMYKSKYKKVSSKYYKLSALYDKY</sequence>
<dbReference type="AlphaFoldDB" id="A0AAD1UD21"/>